<keyword evidence="2" id="KW-1185">Reference proteome</keyword>
<sequence>MDNQAEAVKYSQPAADHGFRAQFHAKDKFRYEPIQKLARKRRLPIPRAFTHHRFGRPERRENQNRFRVSAVRSEVGAPLIVRDFDRS</sequence>
<protein>
    <submittedName>
        <fullName evidence="1">Uncharacterized protein</fullName>
    </submittedName>
</protein>
<reference evidence="1 2" key="1">
    <citation type="submission" date="2023-10" db="EMBL/GenBank/DDBJ databases">
        <title>Development of a sustainable strategy for remediation of hydrocarbon-contaminated territories based on the waste exchange concept.</title>
        <authorList>
            <person name="Krivoruchko A."/>
        </authorList>
    </citation>
    <scope>NUCLEOTIDE SEQUENCE [LARGE SCALE GENOMIC DNA]</scope>
    <source>
        <strain evidence="1 2">IEGM 1327</strain>
    </source>
</reference>
<evidence type="ECO:0000313" key="1">
    <source>
        <dbReference type="EMBL" id="MDV6304446.1"/>
    </source>
</evidence>
<dbReference type="EMBL" id="JAWLKF010000010">
    <property type="protein sequence ID" value="MDV6304446.1"/>
    <property type="molecule type" value="Genomic_DNA"/>
</dbReference>
<accession>A0ABU4D3Z0</accession>
<gene>
    <name evidence="1" type="ORF">R3P93_17945</name>
</gene>
<evidence type="ECO:0000313" key="2">
    <source>
        <dbReference type="Proteomes" id="UP001186104"/>
    </source>
</evidence>
<dbReference type="Proteomes" id="UP001186104">
    <property type="component" value="Unassembled WGS sequence"/>
</dbReference>
<name>A0ABU4D3Z0_9NOCA</name>
<dbReference type="RefSeq" id="WP_317533626.1">
    <property type="nucleotide sequence ID" value="NZ_JAWLKF010000010.1"/>
</dbReference>
<organism evidence="1 2">
    <name type="scientific">Rhodococcus cerastii</name>
    <dbReference type="NCBI Taxonomy" id="908616"/>
    <lineage>
        <taxon>Bacteria</taxon>
        <taxon>Bacillati</taxon>
        <taxon>Actinomycetota</taxon>
        <taxon>Actinomycetes</taxon>
        <taxon>Mycobacteriales</taxon>
        <taxon>Nocardiaceae</taxon>
        <taxon>Rhodococcus</taxon>
    </lineage>
</organism>
<comment type="caution">
    <text evidence="1">The sequence shown here is derived from an EMBL/GenBank/DDBJ whole genome shotgun (WGS) entry which is preliminary data.</text>
</comment>
<proteinExistence type="predicted"/>